<name>A0A4Q9PHL3_9APHY</name>
<dbReference type="EMBL" id="ML145221">
    <property type="protein sequence ID" value="TBU53192.1"/>
    <property type="molecule type" value="Genomic_DNA"/>
</dbReference>
<evidence type="ECO:0000313" key="2">
    <source>
        <dbReference type="EMBL" id="TBU53192.1"/>
    </source>
</evidence>
<reference evidence="2 3" key="1">
    <citation type="submission" date="2019-01" db="EMBL/GenBank/DDBJ databases">
        <title>Draft genome sequences of three monokaryotic isolates of the white-rot basidiomycete fungus Dichomitus squalens.</title>
        <authorList>
            <consortium name="DOE Joint Genome Institute"/>
            <person name="Lopez S.C."/>
            <person name="Andreopoulos B."/>
            <person name="Pangilinan J."/>
            <person name="Lipzen A."/>
            <person name="Riley R."/>
            <person name="Ahrendt S."/>
            <person name="Ng V."/>
            <person name="Barry K."/>
            <person name="Daum C."/>
            <person name="Grigoriev I.V."/>
            <person name="Hilden K.S."/>
            <person name="Makela M.R."/>
            <person name="de Vries R.P."/>
        </authorList>
    </citation>
    <scope>NUCLEOTIDE SEQUENCE [LARGE SCALE GENOMIC DNA]</scope>
    <source>
        <strain evidence="2 3">CBS 464.89</strain>
    </source>
</reference>
<keyword evidence="3" id="KW-1185">Reference proteome</keyword>
<dbReference type="InterPro" id="IPR039470">
    <property type="entry name" value="Nuc_deoxyri_tr2"/>
</dbReference>
<accession>A0A4Q9PHL3</accession>
<feature type="compositionally biased region" description="Acidic residues" evidence="1">
    <location>
        <begin position="324"/>
        <end position="341"/>
    </location>
</feature>
<evidence type="ECO:0000313" key="3">
    <source>
        <dbReference type="Proteomes" id="UP000292082"/>
    </source>
</evidence>
<organism evidence="2 3">
    <name type="scientific">Dichomitus squalens</name>
    <dbReference type="NCBI Taxonomy" id="114155"/>
    <lineage>
        <taxon>Eukaryota</taxon>
        <taxon>Fungi</taxon>
        <taxon>Dikarya</taxon>
        <taxon>Basidiomycota</taxon>
        <taxon>Agaricomycotina</taxon>
        <taxon>Agaricomycetes</taxon>
        <taxon>Polyporales</taxon>
        <taxon>Polyporaceae</taxon>
        <taxon>Dichomitus</taxon>
    </lineage>
</organism>
<feature type="region of interest" description="Disordered" evidence="1">
    <location>
        <begin position="313"/>
        <end position="359"/>
    </location>
</feature>
<evidence type="ECO:0008006" key="4">
    <source>
        <dbReference type="Google" id="ProtNLM"/>
    </source>
</evidence>
<feature type="compositionally biased region" description="Low complexity" evidence="1">
    <location>
        <begin position="342"/>
        <end position="359"/>
    </location>
</feature>
<sequence length="359" mass="40615">MFKFAISGAPLWSIAGTILKWGSNHISLSHTQPPHHTTISVPSMTTEESQRVSSETPLQTTKITTSPESQPAASKSQPVSSEIPPQTSEVTAPAKEEWETPLVMGPELTALNDVLEELVKQDRQLVKRFQDAREKALYNTTVVKNKGEGKLNPRVYTAPEEVTHVRGPTVFLAGSIEQNTAVAWQNEFIRRLDGIDCTIFNPRRRKWNPNLTQSELDLIFTQQVEWELACQEKADVIAMFFDPWTKSPITLLELGIFSQAVGKDGQRKLIVYCPKPFWRQGNVQIVCKEYGIPRAKTFDHLVDSVKAKIVELQGPQGAQKEQQEQQEEQQQEGEQQEEEGEQQQQEGEQQQQEGEQQQE</sequence>
<proteinExistence type="predicted"/>
<feature type="region of interest" description="Disordered" evidence="1">
    <location>
        <begin position="30"/>
        <end position="95"/>
    </location>
</feature>
<dbReference type="AlphaFoldDB" id="A0A4Q9PHL3"/>
<dbReference type="Proteomes" id="UP000292082">
    <property type="component" value="Unassembled WGS sequence"/>
</dbReference>
<dbReference type="Pfam" id="PF15891">
    <property type="entry name" value="Nuc_deoxyri_tr2"/>
    <property type="match status" value="1"/>
</dbReference>
<dbReference type="Gene3D" id="3.40.50.450">
    <property type="match status" value="1"/>
</dbReference>
<evidence type="ECO:0000256" key="1">
    <source>
        <dbReference type="SAM" id="MobiDB-lite"/>
    </source>
</evidence>
<feature type="compositionally biased region" description="Polar residues" evidence="1">
    <location>
        <begin position="30"/>
        <end position="90"/>
    </location>
</feature>
<gene>
    <name evidence="2" type="ORF">BD310DRAFT_168368</name>
</gene>
<protein>
    <recommendedName>
        <fullName evidence="4">Nucleoside 2-deoxyribosyltransferase like protein</fullName>
    </recommendedName>
</protein>